<feature type="compositionally biased region" description="Polar residues" evidence="1">
    <location>
        <begin position="66"/>
        <end position="77"/>
    </location>
</feature>
<accession>A0A1L3FB24</accession>
<feature type="region of interest" description="Disordered" evidence="1">
    <location>
        <begin position="42"/>
        <end position="77"/>
    </location>
</feature>
<dbReference type="Proteomes" id="UP000181962">
    <property type="component" value="Chromosome"/>
</dbReference>
<evidence type="ECO:0000313" key="2">
    <source>
        <dbReference type="EMBL" id="APG10497.1"/>
    </source>
</evidence>
<protein>
    <submittedName>
        <fullName evidence="2">Uncharacterized protein</fullName>
    </submittedName>
</protein>
<reference evidence="2 3" key="1">
    <citation type="submission" date="2016-11" db="EMBL/GenBank/DDBJ databases">
        <title>Complete Genome Sequence of Bradyrhizobium sp. strain J5, an isolated from soybean nodule in Hokkaido.</title>
        <authorList>
            <person name="Kanehara K."/>
        </authorList>
    </citation>
    <scope>NUCLEOTIDE SEQUENCE [LARGE SCALE GENOMIC DNA]</scope>
    <source>
        <strain evidence="2 3">J5</strain>
    </source>
</reference>
<gene>
    <name evidence="2" type="ORF">BKD09_19395</name>
</gene>
<evidence type="ECO:0000313" key="3">
    <source>
        <dbReference type="Proteomes" id="UP000181962"/>
    </source>
</evidence>
<sequence length="77" mass="7746">MPSRAAALTFDATTISFNTIGIKQVGGSVNLSNNDLSFNSTGVSGTVSSHSNNRFTNNGAGGTITPIGSTTNPTGLQ</sequence>
<dbReference type="EMBL" id="CP017637">
    <property type="protein sequence ID" value="APG10497.1"/>
    <property type="molecule type" value="Genomic_DNA"/>
</dbReference>
<feature type="compositionally biased region" description="Low complexity" evidence="1">
    <location>
        <begin position="42"/>
        <end position="52"/>
    </location>
</feature>
<name>A0A1L3FB24_BRAJP</name>
<proteinExistence type="predicted"/>
<evidence type="ECO:0000256" key="1">
    <source>
        <dbReference type="SAM" id="MobiDB-lite"/>
    </source>
</evidence>
<organism evidence="2 3">
    <name type="scientific">Bradyrhizobium japonicum</name>
    <dbReference type="NCBI Taxonomy" id="375"/>
    <lineage>
        <taxon>Bacteria</taxon>
        <taxon>Pseudomonadati</taxon>
        <taxon>Pseudomonadota</taxon>
        <taxon>Alphaproteobacteria</taxon>
        <taxon>Hyphomicrobiales</taxon>
        <taxon>Nitrobacteraceae</taxon>
        <taxon>Bradyrhizobium</taxon>
    </lineage>
</organism>
<dbReference type="AlphaFoldDB" id="A0A1L3FB24"/>